<evidence type="ECO:0000256" key="1">
    <source>
        <dbReference type="ARBA" id="ARBA00022806"/>
    </source>
</evidence>
<dbReference type="InParanoid" id="A0A151GNZ0"/>
<evidence type="ECO:0000259" key="3">
    <source>
        <dbReference type="Pfam" id="PF13086"/>
    </source>
</evidence>
<dbReference type="InterPro" id="IPR041677">
    <property type="entry name" value="DNA2/NAM7_AAA_11"/>
</dbReference>
<feature type="domain" description="DNA2/NAM7 helicase-like C-terminal" evidence="4">
    <location>
        <begin position="650"/>
        <end position="855"/>
    </location>
</feature>
<dbReference type="GO" id="GO:0031380">
    <property type="term" value="C:nuclear RNA-directed RNA polymerase complex"/>
    <property type="evidence" value="ECO:0007669"/>
    <property type="project" value="TreeGrafter"/>
</dbReference>
<dbReference type="InterPro" id="IPR041679">
    <property type="entry name" value="DNA2/NAM7-like_C"/>
</dbReference>
<dbReference type="AlphaFoldDB" id="A0A151GNZ0"/>
<reference evidence="6 7" key="1">
    <citation type="journal article" date="2016" name="Sci. Rep.">
        <title>Insights into Adaptations to a Near-Obligate Nematode Endoparasitic Lifestyle from the Finished Genome of Drechmeria coniospora.</title>
        <authorList>
            <person name="Zhang L."/>
            <person name="Zhou Z."/>
            <person name="Guo Q."/>
            <person name="Fokkens L."/>
            <person name="Miskei M."/>
            <person name="Pocsi I."/>
            <person name="Zhang W."/>
            <person name="Chen M."/>
            <person name="Wang L."/>
            <person name="Sun Y."/>
            <person name="Donzelli B.G."/>
            <person name="Gibson D.M."/>
            <person name="Nelson D.R."/>
            <person name="Luo J.G."/>
            <person name="Rep M."/>
            <person name="Liu H."/>
            <person name="Yang S."/>
            <person name="Wang J."/>
            <person name="Krasnoff S.B."/>
            <person name="Xu Y."/>
            <person name="Molnar I."/>
            <person name="Lin M."/>
        </authorList>
    </citation>
    <scope>NUCLEOTIDE SEQUENCE [LARGE SCALE GENOMIC DNA]</scope>
    <source>
        <strain evidence="6 7">ARSEF 6962</strain>
    </source>
</reference>
<dbReference type="Pfam" id="PF13086">
    <property type="entry name" value="AAA_11"/>
    <property type="match status" value="1"/>
</dbReference>
<feature type="domain" description="ZNFX1" evidence="5">
    <location>
        <begin position="122"/>
        <end position="215"/>
    </location>
</feature>
<dbReference type="RefSeq" id="XP_040658177.1">
    <property type="nucleotide sequence ID" value="XM_040803144.1"/>
</dbReference>
<evidence type="ECO:0000256" key="2">
    <source>
        <dbReference type="SAM" id="MobiDB-lite"/>
    </source>
</evidence>
<dbReference type="CDD" id="cd18808">
    <property type="entry name" value="SF1_C_Upf1"/>
    <property type="match status" value="1"/>
</dbReference>
<dbReference type="GeneID" id="63718486"/>
<keyword evidence="1 6" id="KW-0347">Helicase</keyword>
<dbReference type="PANTHER" id="PTHR10887:SF341">
    <property type="entry name" value="NFX1-TYPE ZINC FINGER-CONTAINING PROTEIN 1"/>
    <property type="match status" value="1"/>
</dbReference>
<keyword evidence="1 6" id="KW-0547">Nucleotide-binding</keyword>
<evidence type="ECO:0000313" key="7">
    <source>
        <dbReference type="Proteomes" id="UP000076580"/>
    </source>
</evidence>
<keyword evidence="7" id="KW-1185">Reference proteome</keyword>
<dbReference type="InterPro" id="IPR047187">
    <property type="entry name" value="SF1_C_Upf1"/>
</dbReference>
<dbReference type="PANTHER" id="PTHR10887">
    <property type="entry name" value="DNA2/NAM7 HELICASE FAMILY"/>
    <property type="match status" value="1"/>
</dbReference>
<dbReference type="InterPro" id="IPR057373">
    <property type="entry name" value="ZNFX1"/>
</dbReference>
<sequence>MESSSPREIIAQHVHRRQPHDVSGLPSAQRWCLAPEVPLAAELMANDPPALPRVDQERAMPKMEYLEAQYRLHRYEATEPLRKAIQQFRRDQFTAKQNNAFTYTQVCRTTDPGRQRYADPVKVKIHGYIIRNSRAACRVSFSTENDDSEMLGTAPERLLPGTLVALTPRADGFRTKCLVATVAACSDSGSAVDLTWAVDTDAVMDPTTIFVMLEPKHGYFEANRHIMLGLQHAAFSASRLDKYIYEPFSGHKDALILRETPCNRASIPPSAESLDPSQRDAFNLATSKELTIVQGPPGTGKTFTSLVAIESFVETLKHCEHGKCEGTPAPPVIIAAQTNHALDKLLDRCMKCGIGSIVRLGGGSTSSTIIERSLFNLRRKCGSRDGSAEWGTQKRLRRSLRDVITEGFPAGLLEAKDMLQMGFISHDQYRSLVEGDWETAEPMEGPVAIWLDHYHQQRQRESPDASAASAFTSGGERDFTPIEISRPVAALLTFQHANDVNDIWLHRAKRLLAMNSDLYQIKPIYRGNVYCYLYKKMFDAVTIQVQRIVRELDASCRNLTAARWETSVRAIRDDGVRILGCTTTGLAKYRGLIAALQPRIMLVEEAAEAREGNIAAALYPTLDQLVLVGDHQQLVPQVQVHELCVEPHRLNVSLFERLVNLKIPYCALRVQRRMVPTLRRVVQTFYPNLEDHESVTRPALRPPVPGMGDCRLWWFQNRWTQSRGADGYSYANPREAEMIVSFVRYLVQNGVRPQQVTVLAYYSAQVELIKRRMTRNAYLMVRAKAVRDETLADFEWAVRTIDGFQGEENDVILLSLVRGPDTLGGRAKPGFVADENRAVVATSRARCGFYIFGNVENVLQGSRRSRETWGKVFRAFEGHTGESLPVTCQAHGKVTKISQPRDWDDVSTGGCLARCRVKCANGHPCLLTCHPRQTDDDVGKRDYPKNAAPYGQACQCAQGCGVWDDQAQSIGLDGSFSAPQQPDGCGSQDNAMVTSDMILEQGAHNYFESLARGNQSDESDSESFEELLISLTRNKK</sequence>
<dbReference type="SUPFAM" id="SSF52540">
    <property type="entry name" value="P-loop containing nucleoside triphosphate hydrolases"/>
    <property type="match status" value="1"/>
</dbReference>
<accession>A0A151GNZ0</accession>
<organism evidence="6 7">
    <name type="scientific">Drechmeria coniospora</name>
    <name type="common">Nematophagous fungus</name>
    <name type="synonym">Meria coniospora</name>
    <dbReference type="NCBI Taxonomy" id="98403"/>
    <lineage>
        <taxon>Eukaryota</taxon>
        <taxon>Fungi</taxon>
        <taxon>Dikarya</taxon>
        <taxon>Ascomycota</taxon>
        <taxon>Pezizomycotina</taxon>
        <taxon>Sordariomycetes</taxon>
        <taxon>Hypocreomycetidae</taxon>
        <taxon>Hypocreales</taxon>
        <taxon>Ophiocordycipitaceae</taxon>
        <taxon>Drechmeria</taxon>
    </lineage>
</organism>
<protein>
    <submittedName>
        <fullName evidence="6">Helicase-like protein</fullName>
    </submittedName>
</protein>
<dbReference type="EMBL" id="LAYC01000002">
    <property type="protein sequence ID" value="KYK58825.1"/>
    <property type="molecule type" value="Genomic_DNA"/>
</dbReference>
<feature type="region of interest" description="Disordered" evidence="2">
    <location>
        <begin position="1012"/>
        <end position="1036"/>
    </location>
</feature>
<keyword evidence="1 6" id="KW-0378">Hydrolase</keyword>
<comment type="caution">
    <text evidence="6">The sequence shown here is derived from an EMBL/GenBank/DDBJ whole genome shotgun (WGS) entry which is preliminary data.</text>
</comment>
<dbReference type="Pfam" id="PF13087">
    <property type="entry name" value="AAA_12"/>
    <property type="match status" value="1"/>
</dbReference>
<dbReference type="Pfam" id="PF25396">
    <property type="entry name" value="ZNFX1"/>
    <property type="match status" value="1"/>
</dbReference>
<dbReference type="STRING" id="98403.A0A151GNZ0"/>
<evidence type="ECO:0000259" key="4">
    <source>
        <dbReference type="Pfam" id="PF13087"/>
    </source>
</evidence>
<dbReference type="Gene3D" id="3.40.50.300">
    <property type="entry name" value="P-loop containing nucleotide triphosphate hydrolases"/>
    <property type="match status" value="3"/>
</dbReference>
<feature type="domain" description="DNA2/NAM7 helicase helicase" evidence="3">
    <location>
        <begin position="274"/>
        <end position="638"/>
    </location>
</feature>
<dbReference type="GO" id="GO:0031048">
    <property type="term" value="P:regulatory ncRNA-mediated heterochromatin formation"/>
    <property type="evidence" value="ECO:0007669"/>
    <property type="project" value="TreeGrafter"/>
</dbReference>
<dbReference type="Proteomes" id="UP000076580">
    <property type="component" value="Chromosome 02"/>
</dbReference>
<dbReference type="GO" id="GO:0004386">
    <property type="term" value="F:helicase activity"/>
    <property type="evidence" value="ECO:0007669"/>
    <property type="project" value="UniProtKB-KW"/>
</dbReference>
<dbReference type="InterPro" id="IPR027417">
    <property type="entry name" value="P-loop_NTPase"/>
</dbReference>
<keyword evidence="1 6" id="KW-0067">ATP-binding</keyword>
<gene>
    <name evidence="6" type="ORF">DCS_05843</name>
</gene>
<proteinExistence type="predicted"/>
<dbReference type="InterPro" id="IPR045055">
    <property type="entry name" value="DNA2/NAM7-like"/>
</dbReference>
<evidence type="ECO:0000313" key="6">
    <source>
        <dbReference type="EMBL" id="KYK58825.1"/>
    </source>
</evidence>
<evidence type="ECO:0000259" key="5">
    <source>
        <dbReference type="Pfam" id="PF25396"/>
    </source>
</evidence>
<name>A0A151GNZ0_DRECN</name>